<dbReference type="KEGG" id="ccah:DWG20_11235"/>
<protein>
    <recommendedName>
        <fullName evidence="3">TubC N-terminal docking domain-containing protein</fullName>
    </recommendedName>
</protein>
<dbReference type="Proteomes" id="UP000254537">
    <property type="component" value="Chromosome"/>
</dbReference>
<dbReference type="RefSeq" id="WP_115433896.1">
    <property type="nucleotide sequence ID" value="NZ_CP031337.1"/>
</dbReference>
<sequence>MHPALIIEEVERAGGQIIAEGGRLRAGLPKTPDAARLRKLIALNRDDIIRWLEHGNDDTAATKRAVVRFKLRDGGGGQVIDPDGLRSAVSDLMERFGDRVDGDALLEWLAEYAMHDPSARTDEAEAALEAAEVIRRARTAKARR</sequence>
<dbReference type="EMBL" id="CP031337">
    <property type="protein sequence ID" value="AXK39966.1"/>
    <property type="molecule type" value="Genomic_DNA"/>
</dbReference>
<name>A0A345Y7R4_9NEIS</name>
<accession>A0A345Y7R4</accession>
<evidence type="ECO:0008006" key="3">
    <source>
        <dbReference type="Google" id="ProtNLM"/>
    </source>
</evidence>
<evidence type="ECO:0000313" key="1">
    <source>
        <dbReference type="EMBL" id="AXK39966.1"/>
    </source>
</evidence>
<dbReference type="AlphaFoldDB" id="A0A345Y7R4"/>
<gene>
    <name evidence="1" type="ORF">DWG20_11235</name>
</gene>
<proteinExistence type="predicted"/>
<reference evidence="1 2" key="1">
    <citation type="submission" date="2018-07" db="EMBL/GenBank/DDBJ databases">
        <title>Crenobacter cavernae sp. nov., isolated from a karst cave.</title>
        <authorList>
            <person name="Zhu H."/>
        </authorList>
    </citation>
    <scope>NUCLEOTIDE SEQUENCE [LARGE SCALE GENOMIC DNA]</scope>
    <source>
        <strain evidence="1 2">K1W11S-77</strain>
    </source>
</reference>
<organism evidence="1 2">
    <name type="scientific">Crenobacter cavernae</name>
    <dbReference type="NCBI Taxonomy" id="2290923"/>
    <lineage>
        <taxon>Bacteria</taxon>
        <taxon>Pseudomonadati</taxon>
        <taxon>Pseudomonadota</taxon>
        <taxon>Betaproteobacteria</taxon>
        <taxon>Neisseriales</taxon>
        <taxon>Neisseriaceae</taxon>
        <taxon>Crenobacter</taxon>
    </lineage>
</organism>
<evidence type="ECO:0000313" key="2">
    <source>
        <dbReference type="Proteomes" id="UP000254537"/>
    </source>
</evidence>